<dbReference type="Gene3D" id="1.25.40.10">
    <property type="entry name" value="Tetratricopeptide repeat domain"/>
    <property type="match status" value="1"/>
</dbReference>
<keyword evidence="1" id="KW-0472">Membrane</keyword>
<dbReference type="Gene3D" id="3.40.50.1110">
    <property type="entry name" value="SGNH hydrolase"/>
    <property type="match status" value="1"/>
</dbReference>
<gene>
    <name evidence="2" type="ORF">QTP81_08845</name>
</gene>
<evidence type="ECO:0000256" key="1">
    <source>
        <dbReference type="SAM" id="Phobius"/>
    </source>
</evidence>
<sequence>MSPKTTQNKPVYYVIMLLIPAIILLLIEGILRIVGFGKDIPLFVPSEINSAFVQPNPNIVHRYFHQPELAPNVAPDTFLFSREKPATTKRIILMGGSSAAGFPYGRFGAPSGLLQHQLKSLYPEQNIEVISVAMASVNSYALRDFVEEVIALNPDAVLIYAGHNEYLGIMGVGSVYAGAGGHYANLIYLKTRHFRLVQLLQSLLIARPKIDANLDGRTVMATVAKERNIALDSDLFNAGLEQFESNLGAVLSSLSQHGIPVFIGNLVSNEKHQPPFESEPISPDPERSARYYFARGTELLAANQHDEAQQAFSQARDLDLLRFRAPSHFNPIIARLSDEHQATLVDFDQLFRSDSTDGIIGNEHMLEHLHPTSRGYFLMAYGFLTALQQQGVLAHQDLDKEQLWQQVPLNDVDHYYADYKIAQLTADYPFNKTPQGFALSPPENQAQAFAQARFNGTDWLSQQQELLTLFQRLQRPDLAADVAALLADALATNHQAANVAAQLYRQTNQLSLAQYYARQATDLAPQEIIYRLHRAQVYYLLSQRDRAKEQLRTVLSQDPDNQQAQRYLKLVNQE</sequence>
<keyword evidence="1" id="KW-1133">Transmembrane helix</keyword>
<accession>A0ABT7SYT0</accession>
<reference evidence="2 3" key="1">
    <citation type="submission" date="2023-06" db="EMBL/GenBank/DDBJ databases">
        <title>Alteromonas sp. ASW11-36 isolated from intertidal sand.</title>
        <authorList>
            <person name="Li Y."/>
        </authorList>
    </citation>
    <scope>NUCLEOTIDE SEQUENCE [LARGE SCALE GENOMIC DNA]</scope>
    <source>
        <strain evidence="2 3">ASW11-36</strain>
    </source>
</reference>
<dbReference type="SUPFAM" id="SSF52266">
    <property type="entry name" value="SGNH hydrolase"/>
    <property type="match status" value="1"/>
</dbReference>
<keyword evidence="1" id="KW-0812">Transmembrane</keyword>
<comment type="caution">
    <text evidence="2">The sequence shown here is derived from an EMBL/GenBank/DDBJ whole genome shotgun (WGS) entry which is preliminary data.</text>
</comment>
<dbReference type="SMART" id="SM00028">
    <property type="entry name" value="TPR"/>
    <property type="match status" value="3"/>
</dbReference>
<proteinExistence type="predicted"/>
<dbReference type="InterPro" id="IPR011990">
    <property type="entry name" value="TPR-like_helical_dom_sf"/>
</dbReference>
<dbReference type="InterPro" id="IPR036514">
    <property type="entry name" value="SGNH_hydro_sf"/>
</dbReference>
<feature type="transmembrane region" description="Helical" evidence="1">
    <location>
        <begin position="12"/>
        <end position="34"/>
    </location>
</feature>
<evidence type="ECO:0000313" key="3">
    <source>
        <dbReference type="Proteomes" id="UP001234343"/>
    </source>
</evidence>
<dbReference type="RefSeq" id="WP_289364993.1">
    <property type="nucleotide sequence ID" value="NZ_JAUCBP010000007.1"/>
</dbReference>
<organism evidence="2 3">
    <name type="scientific">Alteromonas arenosi</name>
    <dbReference type="NCBI Taxonomy" id="3055817"/>
    <lineage>
        <taxon>Bacteria</taxon>
        <taxon>Pseudomonadati</taxon>
        <taxon>Pseudomonadota</taxon>
        <taxon>Gammaproteobacteria</taxon>
        <taxon>Alteromonadales</taxon>
        <taxon>Alteromonadaceae</taxon>
        <taxon>Alteromonas/Salinimonas group</taxon>
        <taxon>Alteromonas</taxon>
    </lineage>
</organism>
<name>A0ABT7SYT0_9ALTE</name>
<evidence type="ECO:0000313" key="2">
    <source>
        <dbReference type="EMBL" id="MDM7860702.1"/>
    </source>
</evidence>
<dbReference type="SUPFAM" id="SSF48452">
    <property type="entry name" value="TPR-like"/>
    <property type="match status" value="1"/>
</dbReference>
<evidence type="ECO:0008006" key="4">
    <source>
        <dbReference type="Google" id="ProtNLM"/>
    </source>
</evidence>
<protein>
    <recommendedName>
        <fullName evidence="4">SGNH hydrolase-type esterase domain-containing protein</fullName>
    </recommendedName>
</protein>
<dbReference type="Proteomes" id="UP001234343">
    <property type="component" value="Unassembled WGS sequence"/>
</dbReference>
<dbReference type="EMBL" id="JAUCBP010000007">
    <property type="protein sequence ID" value="MDM7860702.1"/>
    <property type="molecule type" value="Genomic_DNA"/>
</dbReference>
<dbReference type="InterPro" id="IPR019734">
    <property type="entry name" value="TPR_rpt"/>
</dbReference>
<keyword evidence="3" id="KW-1185">Reference proteome</keyword>